<dbReference type="EMBL" id="NMOS02000008">
    <property type="protein sequence ID" value="RDH40444.1"/>
    <property type="molecule type" value="Genomic_DNA"/>
</dbReference>
<evidence type="ECO:0000256" key="2">
    <source>
        <dbReference type="RuleBase" id="RU366071"/>
    </source>
</evidence>
<organism evidence="4 5">
    <name type="scientific">Candidatus Aquirickettsiella gammari</name>
    <dbReference type="NCBI Taxonomy" id="2016198"/>
    <lineage>
        <taxon>Bacteria</taxon>
        <taxon>Pseudomonadati</taxon>
        <taxon>Pseudomonadota</taxon>
        <taxon>Gammaproteobacteria</taxon>
        <taxon>Legionellales</taxon>
        <taxon>Coxiellaceae</taxon>
        <taxon>Candidatus Aquirickettsiella</taxon>
    </lineage>
</organism>
<proteinExistence type="inferred from homology"/>
<dbReference type="InterPro" id="IPR050921">
    <property type="entry name" value="T4SS_GSP_E_ATPase"/>
</dbReference>
<dbReference type="SUPFAM" id="SSF52540">
    <property type="entry name" value="P-loop containing nucleoside triphosphate hydrolases"/>
    <property type="match status" value="1"/>
</dbReference>
<dbReference type="GO" id="GO:0016887">
    <property type="term" value="F:ATP hydrolysis activity"/>
    <property type="evidence" value="ECO:0007669"/>
    <property type="project" value="InterPro"/>
</dbReference>
<reference evidence="4 5" key="2">
    <citation type="journal article" date="2018" name="J. Invertebr. Pathol.">
        <title>'Candidatus Aquirickettsiella gammari' (Gammaproteobacteria: Legionellales: Coxiellaceae): A bacterial pathogen of the freshwater crustacean Gammarus fossarum (Malacostraca: Amphipoda).</title>
        <authorList>
            <person name="Bojko J."/>
            <person name="Dunn A.M."/>
            <person name="Stebbing P.D."/>
            <person name="van Aerle R."/>
            <person name="Bacela-Spychalska K."/>
            <person name="Bean T.P."/>
            <person name="Urrutia A."/>
            <person name="Stentiford G.D."/>
        </authorList>
    </citation>
    <scope>NUCLEOTIDE SEQUENCE [LARGE SCALE GENOMIC DNA]</scope>
    <source>
        <strain evidence="4">RA15029</strain>
    </source>
</reference>
<keyword evidence="2" id="KW-0067">ATP-binding</keyword>
<comment type="similarity">
    <text evidence="1 2">Belongs to the GSP E family.</text>
</comment>
<evidence type="ECO:0000259" key="3">
    <source>
        <dbReference type="Pfam" id="PF00437"/>
    </source>
</evidence>
<keyword evidence="5" id="KW-1185">Reference proteome</keyword>
<gene>
    <name evidence="4" type="primary">virB11</name>
    <name evidence="4" type="ORF">CFE62_003555</name>
</gene>
<dbReference type="GO" id="GO:0005524">
    <property type="term" value="F:ATP binding"/>
    <property type="evidence" value="ECO:0007669"/>
    <property type="project" value="UniProtKB-UniRule"/>
</dbReference>
<keyword evidence="2" id="KW-0547">Nucleotide-binding</keyword>
<dbReference type="GO" id="GO:0043684">
    <property type="term" value="C:type IV secretion system complex"/>
    <property type="evidence" value="ECO:0007669"/>
    <property type="project" value="UniProtKB-UniRule"/>
</dbReference>
<reference evidence="4 5" key="1">
    <citation type="journal article" date="2017" name="Int. J. Syst. Evol. Microbiol.">
        <title>Aquarickettsiella crustaci n. gen. n. sp. (Gammaproteobacteria: Legionellales: Coxiellaceae); a bacterial pathogen of the freshwater crustacean: Gammarus fossarum (Malacostraca: Amphipoda).</title>
        <authorList>
            <person name="Bojko J."/>
            <person name="Dunn A.M."/>
            <person name="Stebbing P.D."/>
            <person name="Van Aerle R."/>
            <person name="Bacela-Spychalska K."/>
            <person name="Bean T.P."/>
            <person name="Stentiford G.D."/>
        </authorList>
    </citation>
    <scope>NUCLEOTIDE SEQUENCE [LARGE SCALE GENOMIC DNA]</scope>
    <source>
        <strain evidence="4">RA15029</strain>
    </source>
</reference>
<evidence type="ECO:0000313" key="4">
    <source>
        <dbReference type="EMBL" id="RDH40444.1"/>
    </source>
</evidence>
<dbReference type="NCBIfam" id="TIGR02788">
    <property type="entry name" value="VirB11"/>
    <property type="match status" value="1"/>
</dbReference>
<dbReference type="PANTHER" id="PTHR30486:SF6">
    <property type="entry name" value="TYPE IV PILUS RETRACTATION ATPASE PILT"/>
    <property type="match status" value="1"/>
</dbReference>
<dbReference type="PANTHER" id="PTHR30486">
    <property type="entry name" value="TWITCHING MOTILITY PROTEIN PILT"/>
    <property type="match status" value="1"/>
</dbReference>
<dbReference type="Pfam" id="PF00437">
    <property type="entry name" value="T2SSE"/>
    <property type="match status" value="1"/>
</dbReference>
<dbReference type="Gene3D" id="3.40.50.300">
    <property type="entry name" value="P-loop containing nucleotide triphosphate hydrolases"/>
    <property type="match status" value="1"/>
</dbReference>
<name>A0A370CJ28_9COXI</name>
<dbReference type="CDD" id="cd01130">
    <property type="entry name" value="VirB11-like_ATPase"/>
    <property type="match status" value="1"/>
</dbReference>
<evidence type="ECO:0000256" key="1">
    <source>
        <dbReference type="ARBA" id="ARBA00006611"/>
    </source>
</evidence>
<accession>A0A370CJ28</accession>
<comment type="caution">
    <text evidence="4">The sequence shown here is derived from an EMBL/GenBank/DDBJ whole genome shotgun (WGS) entry which is preliminary data.</text>
</comment>
<evidence type="ECO:0000313" key="5">
    <source>
        <dbReference type="Proteomes" id="UP000226429"/>
    </source>
</evidence>
<dbReference type="GO" id="GO:0044097">
    <property type="term" value="P:secretion by the type IV secretion system"/>
    <property type="evidence" value="ECO:0007669"/>
    <property type="project" value="InterPro"/>
</dbReference>
<dbReference type="InterPro" id="IPR027417">
    <property type="entry name" value="P-loop_NTPase"/>
</dbReference>
<dbReference type="InterPro" id="IPR014155">
    <property type="entry name" value="VirB11"/>
</dbReference>
<dbReference type="AlphaFoldDB" id="A0A370CJ28"/>
<dbReference type="InterPro" id="IPR001482">
    <property type="entry name" value="T2SS/T4SS_dom"/>
</dbReference>
<dbReference type="Proteomes" id="UP000226429">
    <property type="component" value="Unassembled WGS sequence"/>
</dbReference>
<protein>
    <recommendedName>
        <fullName evidence="2">Type IV secretion system protein</fullName>
    </recommendedName>
</protein>
<sequence>MSIKALEKHIEPLKPFLQTAGVTEVCINQPGLVFVEKNGNFTCHEIQILEFSFLQALANLIAEFNHKIFPHPLLSGYLPTGERIQCIMPPACEKNNAIYSIRCHSRHEMSLEDYQKTGVFDEFAVVNKDATKETATSLKELHAQKNIAEFLKLAISAKKNMIISGGTGTGKTTFLNACLKLIPDTERLITVEDTREVKVAQANKVHLLFNEDDKNMTAAKLFKACLRLRPDRILLSELRGAEAWSFLRAANSGHPGSISTVHADTPAGCFDQLVFMMQQAGSNSTEEKLRTYIQSIIPIIIQLKRSANSKRFVEIAEIYFDSG</sequence>
<dbReference type="Gene3D" id="3.30.450.90">
    <property type="match status" value="1"/>
</dbReference>
<feature type="domain" description="Bacterial type II secretion system protein E" evidence="3">
    <location>
        <begin position="136"/>
        <end position="303"/>
    </location>
</feature>
<comment type="function">
    <text evidence="2">Part of the Type IV secretion system.</text>
</comment>